<evidence type="ECO:0000313" key="2">
    <source>
        <dbReference type="Proteomes" id="UP000516388"/>
    </source>
</evidence>
<gene>
    <name evidence="1" type="ORF">IC807_11685</name>
</gene>
<dbReference type="RefSeq" id="WP_033005992.1">
    <property type="nucleotide sequence ID" value="NZ_CP061470.1"/>
</dbReference>
<protein>
    <submittedName>
        <fullName evidence="1">Uncharacterized protein</fullName>
    </submittedName>
</protein>
<keyword evidence="2" id="KW-1185">Reference proteome</keyword>
<reference evidence="1 2" key="1">
    <citation type="submission" date="2020-09" db="EMBL/GenBank/DDBJ databases">
        <title>Complete Geobacillus genomes through the use of hybrid genome assembly.</title>
        <authorList>
            <person name="Vera D.L."/>
            <person name="Venkateswaran K."/>
            <person name="Singh N.K."/>
            <person name="Landry K."/>
        </authorList>
    </citation>
    <scope>NUCLEOTIDE SEQUENCE [LARGE SCALE GENOMIC DNA]</scope>
    <source>
        <strain evidence="1 2">SURF-189</strain>
    </source>
</reference>
<dbReference type="Proteomes" id="UP000516388">
    <property type="component" value="Chromosome"/>
</dbReference>
<name>A0A7H1RS62_9BACL</name>
<sequence length="95" mass="10547">MKPLPFLLHPKARFIHVEEPEKVNKVSVENRTDAGKDAAGLPVDFIGVPSLIRWPKISFMSSVVRRLGKQLVLGKISHFAPSQRKSGGFFAPIVE</sequence>
<dbReference type="EMBL" id="CP061470">
    <property type="protein sequence ID" value="QNU17101.1"/>
    <property type="molecule type" value="Genomic_DNA"/>
</dbReference>
<proteinExistence type="predicted"/>
<organism evidence="1 2">
    <name type="scientific">Geobacillus zalihae</name>
    <dbReference type="NCBI Taxonomy" id="213419"/>
    <lineage>
        <taxon>Bacteria</taxon>
        <taxon>Bacillati</taxon>
        <taxon>Bacillota</taxon>
        <taxon>Bacilli</taxon>
        <taxon>Bacillales</taxon>
        <taxon>Anoxybacillaceae</taxon>
        <taxon>Geobacillus</taxon>
    </lineage>
</organism>
<dbReference type="KEGG" id="gza:IC807_11685"/>
<dbReference type="AlphaFoldDB" id="A0A7H1RS62"/>
<accession>A0A7H1RS62</accession>
<evidence type="ECO:0000313" key="1">
    <source>
        <dbReference type="EMBL" id="QNU17101.1"/>
    </source>
</evidence>